<organism evidence="1 2">
    <name type="scientific">Oceanibaculum pacificum</name>
    <dbReference type="NCBI Taxonomy" id="580166"/>
    <lineage>
        <taxon>Bacteria</taxon>
        <taxon>Pseudomonadati</taxon>
        <taxon>Pseudomonadota</taxon>
        <taxon>Alphaproteobacteria</taxon>
        <taxon>Rhodospirillales</taxon>
        <taxon>Oceanibaculaceae</taxon>
        <taxon>Oceanibaculum</taxon>
    </lineage>
</organism>
<dbReference type="EMBL" id="LPXN01000096">
    <property type="protein sequence ID" value="KZD09695.1"/>
    <property type="molecule type" value="Genomic_DNA"/>
</dbReference>
<evidence type="ECO:0000313" key="1">
    <source>
        <dbReference type="EMBL" id="KZD09695.1"/>
    </source>
</evidence>
<keyword evidence="2" id="KW-1185">Reference proteome</keyword>
<comment type="caution">
    <text evidence="1">The sequence shown here is derived from an EMBL/GenBank/DDBJ whole genome shotgun (WGS) entry which is preliminary data.</text>
</comment>
<proteinExistence type="predicted"/>
<accession>A0A154W891</accession>
<name>A0A154W891_9PROT</name>
<dbReference type="OrthoDB" id="7360696at2"/>
<gene>
    <name evidence="1" type="ORF">AUP43_06845</name>
</gene>
<dbReference type="AlphaFoldDB" id="A0A154W891"/>
<dbReference type="STRING" id="580166.AUP43_06845"/>
<protein>
    <submittedName>
        <fullName evidence="1">Uncharacterized protein</fullName>
    </submittedName>
</protein>
<dbReference type="Proteomes" id="UP000076400">
    <property type="component" value="Unassembled WGS sequence"/>
</dbReference>
<sequence length="160" mass="18587">MLVALERQARDIVMVAAKAEQTATKHSFNLYRQFRDRVSEFETFGILIENRLRNLETGRDERLDEQFDALNILISKSVIRASTKFFLALSKSPALPLGSREVFLQELRSLHEARNKLSEPRYEHLLDEETQRNLRVAENILTEVIERAPSLLDFSKRETA</sequence>
<evidence type="ECO:0000313" key="2">
    <source>
        <dbReference type="Proteomes" id="UP000076400"/>
    </source>
</evidence>
<reference evidence="1 2" key="1">
    <citation type="submission" date="2015-12" db="EMBL/GenBank/DDBJ databases">
        <title>Genome sequence of Oceanibaculum pacificum MCCC 1A02656.</title>
        <authorList>
            <person name="Lu L."/>
            <person name="Lai Q."/>
            <person name="Shao Z."/>
            <person name="Qian P."/>
        </authorList>
    </citation>
    <scope>NUCLEOTIDE SEQUENCE [LARGE SCALE GENOMIC DNA]</scope>
    <source>
        <strain evidence="1 2">MCCC 1A02656</strain>
    </source>
</reference>